<feature type="transmembrane region" description="Helical" evidence="8">
    <location>
        <begin position="380"/>
        <end position="397"/>
    </location>
</feature>
<evidence type="ECO:0000259" key="9">
    <source>
        <dbReference type="Pfam" id="PF13231"/>
    </source>
</evidence>
<gene>
    <name evidence="10" type="ORF">E6K76_04745</name>
</gene>
<dbReference type="AlphaFoldDB" id="A0A538T6Y6"/>
<dbReference type="GO" id="GO:0016763">
    <property type="term" value="F:pentosyltransferase activity"/>
    <property type="evidence" value="ECO:0007669"/>
    <property type="project" value="TreeGrafter"/>
</dbReference>
<dbReference type="GO" id="GO:0010041">
    <property type="term" value="P:response to iron(III) ion"/>
    <property type="evidence" value="ECO:0007669"/>
    <property type="project" value="TreeGrafter"/>
</dbReference>
<keyword evidence="5 8" id="KW-0812">Transmembrane</keyword>
<keyword evidence="7 8" id="KW-0472">Membrane</keyword>
<evidence type="ECO:0000256" key="5">
    <source>
        <dbReference type="ARBA" id="ARBA00022692"/>
    </source>
</evidence>
<dbReference type="InterPro" id="IPR050297">
    <property type="entry name" value="LipidA_mod_glycosyltrf_83"/>
</dbReference>
<evidence type="ECO:0000256" key="6">
    <source>
        <dbReference type="ARBA" id="ARBA00022989"/>
    </source>
</evidence>
<keyword evidence="2" id="KW-1003">Cell membrane</keyword>
<evidence type="ECO:0000313" key="11">
    <source>
        <dbReference type="Proteomes" id="UP000316852"/>
    </source>
</evidence>
<sequence length="557" mass="61117">MARSAFSPQWTRACLATLLILVCGVAFWWRLGYLGLIDPDEPFYAQSSREMLRAQDWATPRIFDRPQFEKPIFLYWLCMSSFRVFGENEFAGRAPCALFATLLVVATWAFGARAFNPRAGFLAAIVLATSAEFFISARMILTDMVFAAFVCAAAFSLWLAGREERRGELWFLVACAMTGLSVLTKGPLGLILVCFAVLALYLVGRNPLPRRLLPIALGLAFFAAIAVPWYALMIARFGKGYARAFFIHENVERFFRAEHPSNNHLYYYLAVFLGGSIPWSPALLLLPRQAPGRTRWGVAPRFLVWWGLLCLGFLTLAQSKLPSYALFLFVPLALLIGHAIDGQLRERDLGRGAGWAMGGMSLAQAGAFLIVPGAAHEMAFRWPLGVVAATLLIAFVLQIRRVSVAWIACTASAALGLVVVCLTWTGPTLDSIVSARRVSKEIALGGEPSEAILTSPLLVRGITYYAREPVSVISTRPRPFYTPHPLTVVVGSEELDRYLSGGRGGRGTALCVGLARDWARLGPTLERVSVTARDTVGNKIVARLSRPRAPVSQSRGP</sequence>
<organism evidence="10 11">
    <name type="scientific">Eiseniibacteriota bacterium</name>
    <dbReference type="NCBI Taxonomy" id="2212470"/>
    <lineage>
        <taxon>Bacteria</taxon>
        <taxon>Candidatus Eiseniibacteriota</taxon>
    </lineage>
</organism>
<feature type="transmembrane region" description="Helical" evidence="8">
    <location>
        <begin position="352"/>
        <end position="374"/>
    </location>
</feature>
<dbReference type="Pfam" id="PF13231">
    <property type="entry name" value="PMT_2"/>
    <property type="match status" value="1"/>
</dbReference>
<dbReference type="Proteomes" id="UP000316852">
    <property type="component" value="Unassembled WGS sequence"/>
</dbReference>
<comment type="subcellular location">
    <subcellularLocation>
        <location evidence="1">Cell membrane</location>
        <topology evidence="1">Multi-pass membrane protein</topology>
    </subcellularLocation>
</comment>
<dbReference type="GO" id="GO:0005886">
    <property type="term" value="C:plasma membrane"/>
    <property type="evidence" value="ECO:0007669"/>
    <property type="project" value="UniProtKB-SubCell"/>
</dbReference>
<dbReference type="GO" id="GO:0009103">
    <property type="term" value="P:lipopolysaccharide biosynthetic process"/>
    <property type="evidence" value="ECO:0007669"/>
    <property type="project" value="UniProtKB-ARBA"/>
</dbReference>
<keyword evidence="3" id="KW-0328">Glycosyltransferase</keyword>
<accession>A0A538T6Y6</accession>
<dbReference type="PANTHER" id="PTHR33908:SF3">
    <property type="entry name" value="UNDECAPRENYL PHOSPHATE-ALPHA-4-AMINO-4-DEOXY-L-ARABINOSE ARABINOSYL TRANSFERASE"/>
    <property type="match status" value="1"/>
</dbReference>
<feature type="transmembrane region" description="Helical" evidence="8">
    <location>
        <begin position="12"/>
        <end position="31"/>
    </location>
</feature>
<feature type="transmembrane region" description="Helical" evidence="8">
    <location>
        <begin position="90"/>
        <end position="112"/>
    </location>
</feature>
<dbReference type="InterPro" id="IPR038731">
    <property type="entry name" value="RgtA/B/C-like"/>
</dbReference>
<feature type="transmembrane region" description="Helical" evidence="8">
    <location>
        <begin position="404"/>
        <end position="426"/>
    </location>
</feature>
<evidence type="ECO:0000256" key="1">
    <source>
        <dbReference type="ARBA" id="ARBA00004651"/>
    </source>
</evidence>
<feature type="transmembrane region" description="Helical" evidence="8">
    <location>
        <begin position="144"/>
        <end position="160"/>
    </location>
</feature>
<feature type="transmembrane region" description="Helical" evidence="8">
    <location>
        <begin position="119"/>
        <end position="138"/>
    </location>
</feature>
<protein>
    <submittedName>
        <fullName evidence="10">Glycosyltransferase family 39 protein</fullName>
    </submittedName>
</protein>
<feature type="transmembrane region" description="Helical" evidence="8">
    <location>
        <begin position="298"/>
        <end position="317"/>
    </location>
</feature>
<evidence type="ECO:0000256" key="7">
    <source>
        <dbReference type="ARBA" id="ARBA00023136"/>
    </source>
</evidence>
<feature type="transmembrane region" description="Helical" evidence="8">
    <location>
        <begin position="212"/>
        <end position="231"/>
    </location>
</feature>
<evidence type="ECO:0000313" key="10">
    <source>
        <dbReference type="EMBL" id="TMQ59379.1"/>
    </source>
</evidence>
<feature type="transmembrane region" description="Helical" evidence="8">
    <location>
        <begin position="189"/>
        <end position="205"/>
    </location>
</feature>
<feature type="transmembrane region" description="Helical" evidence="8">
    <location>
        <begin position="167"/>
        <end position="183"/>
    </location>
</feature>
<comment type="caution">
    <text evidence="10">The sequence shown here is derived from an EMBL/GenBank/DDBJ whole genome shotgun (WGS) entry which is preliminary data.</text>
</comment>
<reference evidence="10 11" key="1">
    <citation type="journal article" date="2019" name="Nat. Microbiol.">
        <title>Mediterranean grassland soil C-N compound turnover is dependent on rainfall and depth, and is mediated by genomically divergent microorganisms.</title>
        <authorList>
            <person name="Diamond S."/>
            <person name="Andeer P.F."/>
            <person name="Li Z."/>
            <person name="Crits-Christoph A."/>
            <person name="Burstein D."/>
            <person name="Anantharaman K."/>
            <person name="Lane K.R."/>
            <person name="Thomas B.C."/>
            <person name="Pan C."/>
            <person name="Northen T.R."/>
            <person name="Banfield J.F."/>
        </authorList>
    </citation>
    <scope>NUCLEOTIDE SEQUENCE [LARGE SCALE GENOMIC DNA]</scope>
    <source>
        <strain evidence="10">WS_6</strain>
    </source>
</reference>
<feature type="transmembrane region" description="Helical" evidence="8">
    <location>
        <begin position="265"/>
        <end position="286"/>
    </location>
</feature>
<evidence type="ECO:0000256" key="3">
    <source>
        <dbReference type="ARBA" id="ARBA00022676"/>
    </source>
</evidence>
<dbReference type="EMBL" id="VBOW01000022">
    <property type="protein sequence ID" value="TMQ59379.1"/>
    <property type="molecule type" value="Genomic_DNA"/>
</dbReference>
<name>A0A538T6Y6_UNCEI</name>
<keyword evidence="6 8" id="KW-1133">Transmembrane helix</keyword>
<evidence type="ECO:0000256" key="4">
    <source>
        <dbReference type="ARBA" id="ARBA00022679"/>
    </source>
</evidence>
<keyword evidence="4 10" id="KW-0808">Transferase</keyword>
<evidence type="ECO:0000256" key="2">
    <source>
        <dbReference type="ARBA" id="ARBA00022475"/>
    </source>
</evidence>
<evidence type="ECO:0000256" key="8">
    <source>
        <dbReference type="SAM" id="Phobius"/>
    </source>
</evidence>
<dbReference type="PANTHER" id="PTHR33908">
    <property type="entry name" value="MANNOSYLTRANSFERASE YKCB-RELATED"/>
    <property type="match status" value="1"/>
</dbReference>
<feature type="transmembrane region" description="Helical" evidence="8">
    <location>
        <begin position="323"/>
        <end position="340"/>
    </location>
</feature>
<feature type="domain" description="Glycosyltransferase RgtA/B/C/D-like" evidence="9">
    <location>
        <begin position="70"/>
        <end position="229"/>
    </location>
</feature>
<proteinExistence type="predicted"/>